<organism evidence="2 3">
    <name type="scientific">Oryzias javanicus</name>
    <name type="common">Javanese ricefish</name>
    <name type="synonym">Aplocheilus javanicus</name>
    <dbReference type="NCBI Taxonomy" id="123683"/>
    <lineage>
        <taxon>Eukaryota</taxon>
        <taxon>Metazoa</taxon>
        <taxon>Chordata</taxon>
        <taxon>Craniata</taxon>
        <taxon>Vertebrata</taxon>
        <taxon>Euteleostomi</taxon>
        <taxon>Actinopterygii</taxon>
        <taxon>Neopterygii</taxon>
        <taxon>Teleostei</taxon>
        <taxon>Neoteleostei</taxon>
        <taxon>Acanthomorphata</taxon>
        <taxon>Ovalentaria</taxon>
        <taxon>Atherinomorphae</taxon>
        <taxon>Beloniformes</taxon>
        <taxon>Adrianichthyidae</taxon>
        <taxon>Oryziinae</taxon>
        <taxon>Oryzias</taxon>
    </lineage>
</organism>
<proteinExistence type="predicted"/>
<dbReference type="EMBL" id="CM012458">
    <property type="protein sequence ID" value="RVE57488.1"/>
    <property type="molecule type" value="Genomic_DNA"/>
</dbReference>
<evidence type="ECO:0000313" key="2">
    <source>
        <dbReference type="EMBL" id="RVE57488.1"/>
    </source>
</evidence>
<feature type="region of interest" description="Disordered" evidence="1">
    <location>
        <begin position="1"/>
        <end position="36"/>
    </location>
</feature>
<gene>
    <name evidence="2" type="ORF">OJAV_G00217020</name>
</gene>
<evidence type="ECO:0000313" key="3">
    <source>
        <dbReference type="Proteomes" id="UP000283210"/>
    </source>
</evidence>
<sequence>MERTRSAAAGGAAAGPDCASTAPRASPRRHFPASAGCSEPLQTSSWFFCMMQRGRKFDVHHQLRRAHGFVGVAAGDKQTDLSDGS</sequence>
<dbReference type="Proteomes" id="UP000283210">
    <property type="component" value="Chromosome 22"/>
</dbReference>
<reference evidence="2 3" key="1">
    <citation type="submission" date="2018-11" db="EMBL/GenBank/DDBJ databases">
        <authorList>
            <person name="Lopez-Roques C."/>
            <person name="Donnadieu C."/>
            <person name="Bouchez O."/>
            <person name="Klopp C."/>
            <person name="Cabau C."/>
            <person name="Zahm M."/>
        </authorList>
    </citation>
    <scope>NUCLEOTIDE SEQUENCE [LARGE SCALE GENOMIC DNA]</scope>
    <source>
        <strain evidence="2">RS831</strain>
        <tissue evidence="2">Whole body</tissue>
    </source>
</reference>
<name>A0A3S2MER6_ORYJA</name>
<accession>A0A3S2MER6</accession>
<keyword evidence="3" id="KW-1185">Reference proteome</keyword>
<reference evidence="2 3" key="2">
    <citation type="submission" date="2019-01" db="EMBL/GenBank/DDBJ databases">
        <title>A chromosome length genome reference of the Java medaka (oryzias javanicus).</title>
        <authorList>
            <person name="Herpin A."/>
            <person name="Takehana Y."/>
            <person name="Naruse K."/>
            <person name="Ansai S."/>
            <person name="Kawaguchi M."/>
        </authorList>
    </citation>
    <scope>NUCLEOTIDE SEQUENCE [LARGE SCALE GENOMIC DNA]</scope>
    <source>
        <strain evidence="2">RS831</strain>
        <tissue evidence="2">Whole body</tissue>
    </source>
</reference>
<evidence type="ECO:0000256" key="1">
    <source>
        <dbReference type="SAM" id="MobiDB-lite"/>
    </source>
</evidence>
<dbReference type="AlphaFoldDB" id="A0A3S2MER6"/>
<protein>
    <submittedName>
        <fullName evidence="2">Uncharacterized protein</fullName>
    </submittedName>
</protein>